<feature type="domain" description="Flavin reductase like" evidence="5">
    <location>
        <begin position="19"/>
        <end position="172"/>
    </location>
</feature>
<comment type="cofactor">
    <cofactor evidence="1">
        <name>FMN</name>
        <dbReference type="ChEBI" id="CHEBI:58210"/>
    </cofactor>
</comment>
<reference evidence="6 7" key="1">
    <citation type="submission" date="2018-05" db="EMBL/GenBank/DDBJ databases">
        <title>Rhodoferax soyangensis sp.nov., isolated from an oligotrophic freshwater lake.</title>
        <authorList>
            <person name="Park M."/>
        </authorList>
    </citation>
    <scope>NUCLEOTIDE SEQUENCE [LARGE SCALE GENOMIC DNA]</scope>
    <source>
        <strain evidence="6 7">IMCC26218</strain>
    </source>
</reference>
<evidence type="ECO:0000313" key="6">
    <source>
        <dbReference type="EMBL" id="RFO95257.1"/>
    </source>
</evidence>
<dbReference type="GO" id="GO:0010181">
    <property type="term" value="F:FMN binding"/>
    <property type="evidence" value="ECO:0007669"/>
    <property type="project" value="InterPro"/>
</dbReference>
<sequence length="205" mass="22467">MLIDPKGLDFRVLHHLLAGAIVPRPIALVSTVGESGVQNVAPLSSISIASVSPPVLSFSVSTRRRRGGEKKDTLRNIEFAREFVVAVPCTEEMAQSMSNAGAEFPSHVSEFEMTGLTPVPASFVKAALVAQAPVNFECRLLQIIEFGEHPSVSSLVLAEVLAVHAKDEFYIDGELQPHLMKPIGRLLEPYCRTRDIFDLRVEYTL</sequence>
<name>A0A3E1R7G5_9BURK</name>
<dbReference type="InterPro" id="IPR002563">
    <property type="entry name" value="Flavin_Rdtase-like_dom"/>
</dbReference>
<dbReference type="GO" id="GO:0016646">
    <property type="term" value="F:oxidoreductase activity, acting on the CH-NH group of donors, NAD or NADP as acceptor"/>
    <property type="evidence" value="ECO:0007669"/>
    <property type="project" value="UniProtKB-ARBA"/>
</dbReference>
<proteinExistence type="inferred from homology"/>
<dbReference type="SMART" id="SM00903">
    <property type="entry name" value="Flavin_Reduct"/>
    <property type="match status" value="1"/>
</dbReference>
<dbReference type="InterPro" id="IPR012349">
    <property type="entry name" value="Split_barrel_FMN-bd"/>
</dbReference>
<keyword evidence="3" id="KW-0288">FMN</keyword>
<evidence type="ECO:0000256" key="1">
    <source>
        <dbReference type="ARBA" id="ARBA00001917"/>
    </source>
</evidence>
<comment type="caution">
    <text evidence="6">The sequence shown here is derived from an EMBL/GenBank/DDBJ whole genome shotgun (WGS) entry which is preliminary data.</text>
</comment>
<dbReference type="PANTHER" id="PTHR33798">
    <property type="entry name" value="FLAVOPROTEIN OXYGENASE"/>
    <property type="match status" value="1"/>
</dbReference>
<evidence type="ECO:0000256" key="4">
    <source>
        <dbReference type="ARBA" id="ARBA00038054"/>
    </source>
</evidence>
<dbReference type="SUPFAM" id="SSF50475">
    <property type="entry name" value="FMN-binding split barrel"/>
    <property type="match status" value="1"/>
</dbReference>
<dbReference type="RefSeq" id="WP_117179816.1">
    <property type="nucleotide sequence ID" value="NZ_QFZK01000019.1"/>
</dbReference>
<organism evidence="6 7">
    <name type="scientific">Rhodoferax lacus</name>
    <dbReference type="NCBI Taxonomy" id="2184758"/>
    <lineage>
        <taxon>Bacteria</taxon>
        <taxon>Pseudomonadati</taxon>
        <taxon>Pseudomonadota</taxon>
        <taxon>Betaproteobacteria</taxon>
        <taxon>Burkholderiales</taxon>
        <taxon>Comamonadaceae</taxon>
        <taxon>Rhodoferax</taxon>
    </lineage>
</organism>
<dbReference type="Proteomes" id="UP000260665">
    <property type="component" value="Unassembled WGS sequence"/>
</dbReference>
<evidence type="ECO:0000256" key="2">
    <source>
        <dbReference type="ARBA" id="ARBA00022630"/>
    </source>
</evidence>
<keyword evidence="7" id="KW-1185">Reference proteome</keyword>
<accession>A0A3E1R7G5</accession>
<comment type="similarity">
    <text evidence="4">Belongs to the flavoredoxin family.</text>
</comment>
<dbReference type="OrthoDB" id="9794638at2"/>
<gene>
    <name evidence="6" type="ORF">DIC66_19275</name>
</gene>
<evidence type="ECO:0000256" key="3">
    <source>
        <dbReference type="ARBA" id="ARBA00022643"/>
    </source>
</evidence>
<dbReference type="Gene3D" id="2.30.110.10">
    <property type="entry name" value="Electron Transport, Fmn-binding Protein, Chain A"/>
    <property type="match status" value="1"/>
</dbReference>
<keyword evidence="2" id="KW-0285">Flavoprotein</keyword>
<dbReference type="AlphaFoldDB" id="A0A3E1R7G5"/>
<evidence type="ECO:0000259" key="5">
    <source>
        <dbReference type="SMART" id="SM00903"/>
    </source>
</evidence>
<protein>
    <recommendedName>
        <fullName evidence="5">Flavin reductase like domain-containing protein</fullName>
    </recommendedName>
</protein>
<dbReference type="Pfam" id="PF01613">
    <property type="entry name" value="Flavin_Reduct"/>
    <property type="match status" value="1"/>
</dbReference>
<evidence type="ECO:0000313" key="7">
    <source>
        <dbReference type="Proteomes" id="UP000260665"/>
    </source>
</evidence>
<dbReference type="PANTHER" id="PTHR33798:SF5">
    <property type="entry name" value="FLAVIN REDUCTASE LIKE DOMAIN-CONTAINING PROTEIN"/>
    <property type="match status" value="1"/>
</dbReference>
<dbReference type="EMBL" id="QFZK01000019">
    <property type="protein sequence ID" value="RFO95257.1"/>
    <property type="molecule type" value="Genomic_DNA"/>
</dbReference>